<name>A0A5B8ZCB2_CYTDA</name>
<keyword evidence="3" id="KW-1185">Reference proteome</keyword>
<protein>
    <recommendedName>
        <fullName evidence="4">YufK family protein</fullName>
    </recommendedName>
</protein>
<dbReference type="InterPro" id="IPR035289">
    <property type="entry name" value="DUF5366"/>
</dbReference>
<keyword evidence="1" id="KW-0812">Transmembrane</keyword>
<feature type="transmembrane region" description="Helical" evidence="1">
    <location>
        <begin position="149"/>
        <end position="173"/>
    </location>
</feature>
<organism evidence="2 3">
    <name type="scientific">Cytobacillus dafuensis</name>
    <name type="common">Bacillus dafuensis</name>
    <dbReference type="NCBI Taxonomy" id="1742359"/>
    <lineage>
        <taxon>Bacteria</taxon>
        <taxon>Bacillati</taxon>
        <taxon>Bacillota</taxon>
        <taxon>Bacilli</taxon>
        <taxon>Bacillales</taxon>
        <taxon>Bacillaceae</taxon>
        <taxon>Cytobacillus</taxon>
    </lineage>
</organism>
<feature type="transmembrane region" description="Helical" evidence="1">
    <location>
        <begin position="54"/>
        <end position="75"/>
    </location>
</feature>
<evidence type="ECO:0008006" key="4">
    <source>
        <dbReference type="Google" id="ProtNLM"/>
    </source>
</evidence>
<accession>A0A5B8ZCB2</accession>
<sequence length="185" mass="20577">MKNTYFTSYFPLLSIILFSLSLSVKVENLLLDFLKENGIYVGMLEFFSEGGIKLSLLVLLLLIFFMVFAALKLIANTINELSLLFFSKDSEGEILKQIRSGASIYFIGSALSLISMNSFIGIGIIFAATTVVYFMYFVHKVSNSLSISGLIGIIFFQVLIWSTLITGVIFLVIKVYNSIMASLPI</sequence>
<dbReference type="Proteomes" id="UP000321555">
    <property type="component" value="Chromosome"/>
</dbReference>
<evidence type="ECO:0000313" key="2">
    <source>
        <dbReference type="EMBL" id="QED49146.1"/>
    </source>
</evidence>
<evidence type="ECO:0000313" key="3">
    <source>
        <dbReference type="Proteomes" id="UP000321555"/>
    </source>
</evidence>
<keyword evidence="1" id="KW-0472">Membrane</keyword>
<feature type="transmembrane region" description="Helical" evidence="1">
    <location>
        <begin position="104"/>
        <end position="137"/>
    </location>
</feature>
<dbReference type="AlphaFoldDB" id="A0A5B8ZCB2"/>
<proteinExistence type="predicted"/>
<dbReference type="EMBL" id="CP042593">
    <property type="protein sequence ID" value="QED49146.1"/>
    <property type="molecule type" value="Genomic_DNA"/>
</dbReference>
<dbReference type="STRING" id="1742359.GCA_001439625_03299"/>
<gene>
    <name evidence="2" type="ORF">FSZ17_18865</name>
</gene>
<dbReference type="Pfam" id="PF17328">
    <property type="entry name" value="DUF5366"/>
    <property type="match status" value="1"/>
</dbReference>
<reference evidence="3" key="1">
    <citation type="submission" date="2019-08" db="EMBL/GenBank/DDBJ databases">
        <authorList>
            <person name="Zheng X."/>
        </authorList>
    </citation>
    <scope>NUCLEOTIDE SEQUENCE [LARGE SCALE GENOMIC DNA]</scope>
    <source>
        <strain evidence="3">FJAT-25496</strain>
    </source>
</reference>
<dbReference type="RefSeq" id="WP_057773227.1">
    <property type="nucleotide sequence ID" value="NZ_CP042593.1"/>
</dbReference>
<dbReference type="KEGG" id="bda:FSZ17_18865"/>
<evidence type="ECO:0000256" key="1">
    <source>
        <dbReference type="SAM" id="Phobius"/>
    </source>
</evidence>
<dbReference type="OrthoDB" id="2739240at2"/>
<keyword evidence="1" id="KW-1133">Transmembrane helix</keyword>